<evidence type="ECO:0000313" key="1">
    <source>
        <dbReference type="EMBL" id="MFC6836393.1"/>
    </source>
</evidence>
<organism evidence="1 2">
    <name type="scientific">Halomarina ordinaria</name>
    <dbReference type="NCBI Taxonomy" id="3033939"/>
    <lineage>
        <taxon>Archaea</taxon>
        <taxon>Methanobacteriati</taxon>
        <taxon>Methanobacteriota</taxon>
        <taxon>Stenosarchaea group</taxon>
        <taxon>Halobacteria</taxon>
        <taxon>Halobacteriales</taxon>
        <taxon>Natronomonadaceae</taxon>
        <taxon>Halomarina</taxon>
    </lineage>
</organism>
<dbReference type="Proteomes" id="UP001596406">
    <property type="component" value="Unassembled WGS sequence"/>
</dbReference>
<sequence>MMPSVPEERLSGEGWSLVEETTETLFRLPTAQVKGHTRLYEDAALRERVREAAGLDRQWRFFFATRVEFVPGLAPGVGPAMLLPTVTAESRRTFGDDLRERGFEDVRRERTERFRVRSGARARLQCYRATLPLSAETHADADALEDVEVEGWLGVWTDGGEFRLAGGAYPLHVEAVCEALGVSGVELSAKECRRELFDLIRAVS</sequence>
<accession>A0ABD5U7Q8</accession>
<evidence type="ECO:0008006" key="3">
    <source>
        <dbReference type="Google" id="ProtNLM"/>
    </source>
</evidence>
<reference evidence="1 2" key="1">
    <citation type="journal article" date="2019" name="Int. J. Syst. Evol. Microbiol.">
        <title>The Global Catalogue of Microorganisms (GCM) 10K type strain sequencing project: providing services to taxonomists for standard genome sequencing and annotation.</title>
        <authorList>
            <consortium name="The Broad Institute Genomics Platform"/>
            <consortium name="The Broad Institute Genome Sequencing Center for Infectious Disease"/>
            <person name="Wu L."/>
            <person name="Ma J."/>
        </authorList>
    </citation>
    <scope>NUCLEOTIDE SEQUENCE [LARGE SCALE GENOMIC DNA]</scope>
    <source>
        <strain evidence="1 2">PSRA2</strain>
    </source>
</reference>
<gene>
    <name evidence="1" type="ORF">ACFQHK_07715</name>
</gene>
<dbReference type="EMBL" id="JBHSXM010000001">
    <property type="protein sequence ID" value="MFC6836393.1"/>
    <property type="molecule type" value="Genomic_DNA"/>
</dbReference>
<dbReference type="RefSeq" id="WP_379737193.1">
    <property type="nucleotide sequence ID" value="NZ_JARRAH010000001.1"/>
</dbReference>
<keyword evidence="2" id="KW-1185">Reference proteome</keyword>
<dbReference type="InterPro" id="IPR045396">
    <property type="entry name" value="DUF6517"/>
</dbReference>
<comment type="caution">
    <text evidence="1">The sequence shown here is derived from an EMBL/GenBank/DDBJ whole genome shotgun (WGS) entry which is preliminary data.</text>
</comment>
<dbReference type="Pfam" id="PF20127">
    <property type="entry name" value="DUF6517"/>
    <property type="match status" value="1"/>
</dbReference>
<name>A0ABD5U7Q8_9EURY</name>
<protein>
    <recommendedName>
        <fullName evidence="3">CYTH domain-containing protein</fullName>
    </recommendedName>
</protein>
<evidence type="ECO:0000313" key="2">
    <source>
        <dbReference type="Proteomes" id="UP001596406"/>
    </source>
</evidence>
<proteinExistence type="predicted"/>
<dbReference type="AlphaFoldDB" id="A0ABD5U7Q8"/>